<keyword evidence="5 11" id="KW-0808">Transferase</keyword>
<dbReference type="Gene3D" id="3.40.50.620">
    <property type="entry name" value="HUPs"/>
    <property type="match status" value="1"/>
</dbReference>
<organism evidence="13 14">
    <name type="scientific">Marinobacter xestospongiae</name>
    <dbReference type="NCBI Taxonomy" id="994319"/>
    <lineage>
        <taxon>Bacteria</taxon>
        <taxon>Pseudomonadati</taxon>
        <taxon>Pseudomonadota</taxon>
        <taxon>Gammaproteobacteria</taxon>
        <taxon>Pseudomonadales</taxon>
        <taxon>Marinobacteraceae</taxon>
        <taxon>Marinobacter</taxon>
    </lineage>
</organism>
<evidence type="ECO:0000256" key="10">
    <source>
        <dbReference type="ARBA" id="ARBA00048721"/>
    </source>
</evidence>
<sequence>MHVIYGGTFDPVHNGHLRLAVELRERLQVPALSLVPCHIPPHRASPGATSADRLALLQLAVDGEPGLRIDDQELTRDGASYTAITLRQLRAELGPDEPLVMVVGTDAFAGFDRWQDWQQIPQLAHLLVIARPGVELDPDSAPARLLAERHCADLSALHQAPAGRCHFLELPLLEISATGVRERIADGRSPRYLIPDAVWQAIRQRGLYRYCGDRQSSGHVS</sequence>
<dbReference type="Proteomes" id="UP001269819">
    <property type="component" value="Unassembled WGS sequence"/>
</dbReference>
<comment type="pathway">
    <text evidence="2 11">Cofactor biosynthesis; NAD(+) biosynthesis; deamido-NAD(+) from nicotinate D-ribonucleotide: step 1/1.</text>
</comment>
<keyword evidence="9 11" id="KW-0520">NAD</keyword>
<feature type="domain" description="Cytidyltransferase-like" evidence="12">
    <location>
        <begin position="4"/>
        <end position="183"/>
    </location>
</feature>
<dbReference type="InterPro" id="IPR004821">
    <property type="entry name" value="Cyt_trans-like"/>
</dbReference>
<dbReference type="HAMAP" id="MF_00244">
    <property type="entry name" value="NaMN_adenylyltr"/>
    <property type="match status" value="1"/>
</dbReference>
<dbReference type="EMBL" id="JAWIIJ010000001">
    <property type="protein sequence ID" value="MDV2077475.1"/>
    <property type="molecule type" value="Genomic_DNA"/>
</dbReference>
<evidence type="ECO:0000313" key="14">
    <source>
        <dbReference type="Proteomes" id="UP001269819"/>
    </source>
</evidence>
<keyword evidence="14" id="KW-1185">Reference proteome</keyword>
<dbReference type="RefSeq" id="WP_248167031.1">
    <property type="nucleotide sequence ID" value="NZ_BAABBC010000039.1"/>
</dbReference>
<comment type="function">
    <text evidence="1 11">Catalyzes the reversible adenylation of nicotinate mononucleotide (NaMN) to nicotinic acid adenine dinucleotide (NaAD).</text>
</comment>
<gene>
    <name evidence="11 13" type="primary">nadD</name>
    <name evidence="13" type="ORF">RYS15_02225</name>
</gene>
<keyword evidence="7 11" id="KW-0547">Nucleotide-binding</keyword>
<keyword evidence="6 11" id="KW-0548">Nucleotidyltransferase</keyword>
<evidence type="ECO:0000256" key="3">
    <source>
        <dbReference type="ARBA" id="ARBA00009014"/>
    </source>
</evidence>
<evidence type="ECO:0000256" key="5">
    <source>
        <dbReference type="ARBA" id="ARBA00022679"/>
    </source>
</evidence>
<evidence type="ECO:0000256" key="4">
    <source>
        <dbReference type="ARBA" id="ARBA00022642"/>
    </source>
</evidence>
<dbReference type="PANTHER" id="PTHR39321">
    <property type="entry name" value="NICOTINATE-NUCLEOTIDE ADENYLYLTRANSFERASE-RELATED"/>
    <property type="match status" value="1"/>
</dbReference>
<evidence type="ECO:0000256" key="9">
    <source>
        <dbReference type="ARBA" id="ARBA00023027"/>
    </source>
</evidence>
<dbReference type="CDD" id="cd02165">
    <property type="entry name" value="NMNAT"/>
    <property type="match status" value="1"/>
</dbReference>
<evidence type="ECO:0000256" key="2">
    <source>
        <dbReference type="ARBA" id="ARBA00005019"/>
    </source>
</evidence>
<dbReference type="NCBIfam" id="NF000840">
    <property type="entry name" value="PRK00071.1-3"/>
    <property type="match status" value="1"/>
</dbReference>
<comment type="catalytic activity">
    <reaction evidence="10 11">
        <text>nicotinate beta-D-ribonucleotide + ATP + H(+) = deamido-NAD(+) + diphosphate</text>
        <dbReference type="Rhea" id="RHEA:22860"/>
        <dbReference type="ChEBI" id="CHEBI:15378"/>
        <dbReference type="ChEBI" id="CHEBI:30616"/>
        <dbReference type="ChEBI" id="CHEBI:33019"/>
        <dbReference type="ChEBI" id="CHEBI:57502"/>
        <dbReference type="ChEBI" id="CHEBI:58437"/>
        <dbReference type="EC" id="2.7.7.18"/>
    </reaction>
</comment>
<name>A0ABU3VT76_9GAMM</name>
<evidence type="ECO:0000256" key="7">
    <source>
        <dbReference type="ARBA" id="ARBA00022741"/>
    </source>
</evidence>
<dbReference type="SUPFAM" id="SSF52374">
    <property type="entry name" value="Nucleotidylyl transferase"/>
    <property type="match status" value="1"/>
</dbReference>
<dbReference type="InterPro" id="IPR014729">
    <property type="entry name" value="Rossmann-like_a/b/a_fold"/>
</dbReference>
<protein>
    <recommendedName>
        <fullName evidence="11">Probable nicotinate-nucleotide adenylyltransferase</fullName>
        <ecNumber evidence="11">2.7.7.18</ecNumber>
    </recommendedName>
    <alternativeName>
        <fullName evidence="11">Deamido-NAD(+) diphosphorylase</fullName>
    </alternativeName>
    <alternativeName>
        <fullName evidence="11">Deamido-NAD(+) pyrophosphorylase</fullName>
    </alternativeName>
    <alternativeName>
        <fullName evidence="11">Nicotinate mononucleotide adenylyltransferase</fullName>
        <shortName evidence="11">NaMN adenylyltransferase</shortName>
    </alternativeName>
</protein>
<evidence type="ECO:0000256" key="1">
    <source>
        <dbReference type="ARBA" id="ARBA00002324"/>
    </source>
</evidence>
<proteinExistence type="inferred from homology"/>
<evidence type="ECO:0000256" key="11">
    <source>
        <dbReference type="HAMAP-Rule" id="MF_00244"/>
    </source>
</evidence>
<comment type="caution">
    <text evidence="13">The sequence shown here is derived from an EMBL/GenBank/DDBJ whole genome shotgun (WGS) entry which is preliminary data.</text>
</comment>
<evidence type="ECO:0000259" key="12">
    <source>
        <dbReference type="Pfam" id="PF01467"/>
    </source>
</evidence>
<dbReference type="EC" id="2.7.7.18" evidence="11"/>
<dbReference type="PANTHER" id="PTHR39321:SF3">
    <property type="entry name" value="PHOSPHOPANTETHEINE ADENYLYLTRANSFERASE"/>
    <property type="match status" value="1"/>
</dbReference>
<evidence type="ECO:0000256" key="6">
    <source>
        <dbReference type="ARBA" id="ARBA00022695"/>
    </source>
</evidence>
<dbReference type="InterPro" id="IPR005248">
    <property type="entry name" value="NadD/NMNAT"/>
</dbReference>
<accession>A0ABU3VT76</accession>
<dbReference type="Pfam" id="PF01467">
    <property type="entry name" value="CTP_transf_like"/>
    <property type="match status" value="1"/>
</dbReference>
<comment type="similarity">
    <text evidence="3 11">Belongs to the NadD family.</text>
</comment>
<keyword evidence="8 11" id="KW-0067">ATP-binding</keyword>
<evidence type="ECO:0000313" key="13">
    <source>
        <dbReference type="EMBL" id="MDV2077475.1"/>
    </source>
</evidence>
<evidence type="ECO:0000256" key="8">
    <source>
        <dbReference type="ARBA" id="ARBA00022840"/>
    </source>
</evidence>
<dbReference type="NCBIfam" id="TIGR00482">
    <property type="entry name" value="nicotinate (nicotinamide) nucleotide adenylyltransferase"/>
    <property type="match status" value="1"/>
</dbReference>
<keyword evidence="4 11" id="KW-0662">Pyridine nucleotide biosynthesis</keyword>
<dbReference type="NCBIfam" id="NF000839">
    <property type="entry name" value="PRK00071.1-1"/>
    <property type="match status" value="1"/>
</dbReference>
<dbReference type="NCBIfam" id="TIGR00125">
    <property type="entry name" value="cyt_tran_rel"/>
    <property type="match status" value="1"/>
</dbReference>
<reference evidence="13 14" key="1">
    <citation type="submission" date="2023-10" db="EMBL/GenBank/DDBJ databases">
        <title>Characteristics and mechanism of a salt-tolerant marine origin heterotrophic nitrifying- aerobic denitrifying bacteria Marinobacter xestospongiae HN1.</title>
        <authorList>
            <person name="Qi R."/>
        </authorList>
    </citation>
    <scope>NUCLEOTIDE SEQUENCE [LARGE SCALE GENOMIC DNA]</scope>
    <source>
        <strain evidence="13 14">HN1</strain>
    </source>
</reference>
<dbReference type="GO" id="GO:0004515">
    <property type="term" value="F:nicotinate-nucleotide adenylyltransferase activity"/>
    <property type="evidence" value="ECO:0007669"/>
    <property type="project" value="UniProtKB-EC"/>
</dbReference>